<dbReference type="Pfam" id="PF03259">
    <property type="entry name" value="Robl_LC7"/>
    <property type="match status" value="1"/>
</dbReference>
<dbReference type="Gene3D" id="3.30.450.30">
    <property type="entry name" value="Dynein light chain 2a, cytoplasmic"/>
    <property type="match status" value="1"/>
</dbReference>
<gene>
    <name evidence="2" type="ORF">GCM10010170_046540</name>
</gene>
<feature type="domain" description="Roadblock/LAMTOR2" evidence="1">
    <location>
        <begin position="19"/>
        <end position="109"/>
    </location>
</feature>
<evidence type="ECO:0000313" key="3">
    <source>
        <dbReference type="Proteomes" id="UP001501444"/>
    </source>
</evidence>
<dbReference type="SUPFAM" id="SSF103196">
    <property type="entry name" value="Roadblock/LC7 domain"/>
    <property type="match status" value="1"/>
</dbReference>
<dbReference type="SMART" id="SM00960">
    <property type="entry name" value="Robl_LC7"/>
    <property type="match status" value="1"/>
</dbReference>
<reference evidence="2 3" key="1">
    <citation type="journal article" date="2019" name="Int. J. Syst. Evol. Microbiol.">
        <title>The Global Catalogue of Microorganisms (GCM) 10K type strain sequencing project: providing services to taxonomists for standard genome sequencing and annotation.</title>
        <authorList>
            <consortium name="The Broad Institute Genomics Platform"/>
            <consortium name="The Broad Institute Genome Sequencing Center for Infectious Disease"/>
            <person name="Wu L."/>
            <person name="Ma J."/>
        </authorList>
    </citation>
    <scope>NUCLEOTIDE SEQUENCE [LARGE SCALE GENOMIC DNA]</scope>
    <source>
        <strain evidence="2 3">JCM 3272</strain>
    </source>
</reference>
<dbReference type="EMBL" id="BAAARV010000033">
    <property type="protein sequence ID" value="GAA2354459.1"/>
    <property type="molecule type" value="Genomic_DNA"/>
</dbReference>
<accession>A0ABN3GKX3</accession>
<keyword evidence="3" id="KW-1185">Reference proteome</keyword>
<dbReference type="PANTHER" id="PTHR36222">
    <property type="entry name" value="SERINE PROTEASE INHIBITOR RV3364C"/>
    <property type="match status" value="1"/>
</dbReference>
<proteinExistence type="predicted"/>
<protein>
    <submittedName>
        <fullName evidence="2">Roadblock/LC7 domain-containing protein</fullName>
    </submittedName>
</protein>
<evidence type="ECO:0000313" key="2">
    <source>
        <dbReference type="EMBL" id="GAA2354459.1"/>
    </source>
</evidence>
<dbReference type="InterPro" id="IPR004942">
    <property type="entry name" value="Roadblock/LAMTOR2_dom"/>
</dbReference>
<dbReference type="PANTHER" id="PTHR36222:SF1">
    <property type="entry name" value="SERINE PROTEASE INHIBITOR RV3364C"/>
    <property type="match status" value="1"/>
</dbReference>
<name>A0ABN3GKX3_9ACTN</name>
<dbReference type="InterPro" id="IPR053141">
    <property type="entry name" value="Mycobact_SerProt_Inhib_Rv3364c"/>
</dbReference>
<dbReference type="Proteomes" id="UP001501444">
    <property type="component" value="Unassembled WGS sequence"/>
</dbReference>
<evidence type="ECO:0000259" key="1">
    <source>
        <dbReference type="SMART" id="SM00960"/>
    </source>
</evidence>
<sequence length="141" mass="14772">MHLQHLERTTSVTDPSNLGWLLDSFASRTPDVSHALAISTDGLVLAHTRALPRDRADQLAATGSGLVALLAGAARFFEAGQVISNVTQLDGGFMFCMAFSDGASMLVLASPNADVGKVSYEMTELANRIGDALTPAVRGPS</sequence>
<organism evidence="2 3">
    <name type="scientific">Dactylosporangium salmoneum</name>
    <dbReference type="NCBI Taxonomy" id="53361"/>
    <lineage>
        <taxon>Bacteria</taxon>
        <taxon>Bacillati</taxon>
        <taxon>Actinomycetota</taxon>
        <taxon>Actinomycetes</taxon>
        <taxon>Micromonosporales</taxon>
        <taxon>Micromonosporaceae</taxon>
        <taxon>Dactylosporangium</taxon>
    </lineage>
</organism>
<comment type="caution">
    <text evidence="2">The sequence shown here is derived from an EMBL/GenBank/DDBJ whole genome shotgun (WGS) entry which is preliminary data.</text>
</comment>